<accession>A0A377W3W7</accession>
<dbReference type="AlphaFoldDB" id="A0A377W3W7"/>
<gene>
    <name evidence="1" type="ORF">NCTC9637_03559</name>
</gene>
<dbReference type="Proteomes" id="UP000255099">
    <property type="component" value="Unassembled WGS sequence"/>
</dbReference>
<dbReference type="Pfam" id="PF14518">
    <property type="entry name" value="Haem_oxygenas_2"/>
    <property type="match status" value="1"/>
</dbReference>
<dbReference type="InterPro" id="IPR016084">
    <property type="entry name" value="Haem_Oase-like_multi-hlx"/>
</dbReference>
<dbReference type="Gene3D" id="1.20.910.10">
    <property type="entry name" value="Heme oxygenase-like"/>
    <property type="match status" value="1"/>
</dbReference>
<evidence type="ECO:0000313" key="2">
    <source>
        <dbReference type="Proteomes" id="UP000255099"/>
    </source>
</evidence>
<organism evidence="1 2">
    <name type="scientific">Klebsiella pneumoniae</name>
    <dbReference type="NCBI Taxonomy" id="573"/>
    <lineage>
        <taxon>Bacteria</taxon>
        <taxon>Pseudomonadati</taxon>
        <taxon>Pseudomonadota</taxon>
        <taxon>Gammaproteobacteria</taxon>
        <taxon>Enterobacterales</taxon>
        <taxon>Enterobacteriaceae</taxon>
        <taxon>Klebsiella/Raoultella group</taxon>
        <taxon>Klebsiella</taxon>
        <taxon>Klebsiella pneumoniae complex</taxon>
    </lineage>
</organism>
<sequence>MGLIGSDQTAVMARLALDELIDQLLHSNALSLKLTANPLVADRAWHLTENTCIRAFSADDPQAKKRAHHALFILYQSWLADPLSPAAANQFSSAAFRGSEITSSLSGCGRKANASTTRDQCLTPAISSTKLRALCQQHPASHHPLFDFLASEASAAQIDYFFKSDSALNLLFFDLVAMGLVGSLPETRAEIAQNLWDEIGQGSTEITHVNLYKDLLKRRNIALPDNHFAHLYEWQGLAGYNAFMLGGRKTVSITTNHWA</sequence>
<reference evidence="1 2" key="1">
    <citation type="submission" date="2018-06" db="EMBL/GenBank/DDBJ databases">
        <authorList>
            <consortium name="Pathogen Informatics"/>
            <person name="Doyle S."/>
        </authorList>
    </citation>
    <scope>NUCLEOTIDE SEQUENCE [LARGE SCALE GENOMIC DNA]</scope>
    <source>
        <strain evidence="1 2">NCTC9637</strain>
    </source>
</reference>
<dbReference type="SUPFAM" id="SSF48613">
    <property type="entry name" value="Heme oxygenase-like"/>
    <property type="match status" value="1"/>
</dbReference>
<name>A0A377W3W7_KLEPN</name>
<dbReference type="EMBL" id="UGLB01000003">
    <property type="protein sequence ID" value="STT48612.1"/>
    <property type="molecule type" value="Genomic_DNA"/>
</dbReference>
<protein>
    <submittedName>
        <fullName evidence="1">Spermidine/putrescine ABC transporter</fullName>
    </submittedName>
</protein>
<proteinExistence type="predicted"/>
<evidence type="ECO:0000313" key="1">
    <source>
        <dbReference type="EMBL" id="STT48612.1"/>
    </source>
</evidence>